<dbReference type="InterPro" id="IPR018113">
    <property type="entry name" value="PTrfase_EIIB_Cys"/>
</dbReference>
<feature type="transmembrane region" description="Helical" evidence="12">
    <location>
        <begin position="351"/>
        <end position="372"/>
    </location>
</feature>
<dbReference type="InterPro" id="IPR001127">
    <property type="entry name" value="PTS_EIIA_1_perm"/>
</dbReference>
<organism evidence="16 17">
    <name type="scientific">Salipaludibacillus agaradhaerens</name>
    <name type="common">Bacillus agaradhaerens</name>
    <dbReference type="NCBI Taxonomy" id="76935"/>
    <lineage>
        <taxon>Bacteria</taxon>
        <taxon>Bacillati</taxon>
        <taxon>Bacillota</taxon>
        <taxon>Bacilli</taxon>
        <taxon>Bacillales</taxon>
        <taxon>Bacillaceae</taxon>
    </lineage>
</organism>
<feature type="domain" description="PTS EIIA type-1" evidence="13">
    <location>
        <begin position="491"/>
        <end position="595"/>
    </location>
</feature>
<comment type="caution">
    <text evidence="16">The sequence shown here is derived from an EMBL/GenBank/DDBJ whole genome shotgun (WGS) entry which is preliminary data.</text>
</comment>
<evidence type="ECO:0000259" key="13">
    <source>
        <dbReference type="PROSITE" id="PS51093"/>
    </source>
</evidence>
<feature type="active site" description="Phosphocysteine intermediate; for EIIB activity" evidence="11">
    <location>
        <position position="26"/>
    </location>
</feature>
<evidence type="ECO:0000256" key="4">
    <source>
        <dbReference type="ARBA" id="ARBA00022597"/>
    </source>
</evidence>
<comment type="subcellular location">
    <subcellularLocation>
        <location evidence="1">Cell membrane</location>
        <topology evidence="1">Multi-pass membrane protein</topology>
    </subcellularLocation>
</comment>
<dbReference type="Gene3D" id="3.30.1360.60">
    <property type="entry name" value="Glucose permease domain IIB"/>
    <property type="match status" value="1"/>
</dbReference>
<keyword evidence="8" id="KW-0418">Kinase</keyword>
<feature type="transmembrane region" description="Helical" evidence="12">
    <location>
        <begin position="317"/>
        <end position="339"/>
    </location>
</feature>
<keyword evidence="3" id="KW-1003">Cell membrane</keyword>
<dbReference type="GO" id="GO:0008982">
    <property type="term" value="F:protein-N(PI)-phosphohistidine-sugar phosphotransferase activity"/>
    <property type="evidence" value="ECO:0007669"/>
    <property type="project" value="InterPro"/>
</dbReference>
<dbReference type="SUPFAM" id="SSF51261">
    <property type="entry name" value="Duplicated hybrid motif"/>
    <property type="match status" value="1"/>
</dbReference>
<evidence type="ECO:0000256" key="11">
    <source>
        <dbReference type="PROSITE-ProRule" id="PRU00421"/>
    </source>
</evidence>
<dbReference type="InterPro" id="IPR011055">
    <property type="entry name" value="Dup_hybrid_motif"/>
</dbReference>
<feature type="transmembrane region" description="Helical" evidence="12">
    <location>
        <begin position="379"/>
        <end position="402"/>
    </location>
</feature>
<keyword evidence="17" id="KW-1185">Reference proteome</keyword>
<feature type="transmembrane region" description="Helical" evidence="12">
    <location>
        <begin position="238"/>
        <end position="263"/>
    </location>
</feature>
<dbReference type="Pfam" id="PF00367">
    <property type="entry name" value="PTS_EIIB"/>
    <property type="match status" value="1"/>
</dbReference>
<dbReference type="PROSITE" id="PS51093">
    <property type="entry name" value="PTS_EIIA_TYPE_1"/>
    <property type="match status" value="1"/>
</dbReference>
<dbReference type="InterPro" id="IPR003352">
    <property type="entry name" value="PTS_EIIC"/>
</dbReference>
<feature type="transmembrane region" description="Helical" evidence="12">
    <location>
        <begin position="142"/>
        <end position="161"/>
    </location>
</feature>
<evidence type="ECO:0000313" key="17">
    <source>
        <dbReference type="Proteomes" id="UP001057753"/>
    </source>
</evidence>
<dbReference type="NCBIfam" id="TIGR00830">
    <property type="entry name" value="PTBA"/>
    <property type="match status" value="1"/>
</dbReference>
<evidence type="ECO:0000256" key="10">
    <source>
        <dbReference type="ARBA" id="ARBA00023136"/>
    </source>
</evidence>
<dbReference type="Pfam" id="PF02378">
    <property type="entry name" value="PTS_EIIC"/>
    <property type="match status" value="1"/>
</dbReference>
<dbReference type="FunFam" id="2.70.70.10:FF:000001">
    <property type="entry name" value="PTS system glucose-specific IIA component"/>
    <property type="match status" value="1"/>
</dbReference>
<dbReference type="Gene3D" id="2.70.70.10">
    <property type="entry name" value="Glucose Permease (Domain IIA)"/>
    <property type="match status" value="1"/>
</dbReference>
<keyword evidence="5" id="KW-0808">Transferase</keyword>
<dbReference type="PROSITE" id="PS51098">
    <property type="entry name" value="PTS_EIIB_TYPE_1"/>
    <property type="match status" value="1"/>
</dbReference>
<feature type="domain" description="PTS EIIC type-1" evidence="15">
    <location>
        <begin position="103"/>
        <end position="461"/>
    </location>
</feature>
<name>A0A9Q4B3Y9_SALAG</name>
<evidence type="ECO:0000256" key="9">
    <source>
        <dbReference type="ARBA" id="ARBA00022989"/>
    </source>
</evidence>
<dbReference type="PANTHER" id="PTHR30175">
    <property type="entry name" value="PHOSPHOTRANSFERASE SYSTEM TRANSPORT PROTEIN"/>
    <property type="match status" value="1"/>
</dbReference>
<gene>
    <name evidence="16" type="ORF">HXA33_15285</name>
</gene>
<dbReference type="InterPro" id="IPR036878">
    <property type="entry name" value="Glu_permease_IIB"/>
</dbReference>
<dbReference type="PROSITE" id="PS00371">
    <property type="entry name" value="PTS_EIIA_TYPE_1_HIS"/>
    <property type="match status" value="1"/>
</dbReference>
<dbReference type="Pfam" id="PF00358">
    <property type="entry name" value="PTS_EIIA_1"/>
    <property type="match status" value="1"/>
</dbReference>
<feature type="transmembrane region" description="Helical" evidence="12">
    <location>
        <begin position="173"/>
        <end position="194"/>
    </location>
</feature>
<evidence type="ECO:0000256" key="8">
    <source>
        <dbReference type="ARBA" id="ARBA00022777"/>
    </source>
</evidence>
<evidence type="ECO:0000259" key="14">
    <source>
        <dbReference type="PROSITE" id="PS51098"/>
    </source>
</evidence>
<feature type="transmembrane region" description="Helical" evidence="12">
    <location>
        <begin position="283"/>
        <end position="305"/>
    </location>
</feature>
<dbReference type="SUPFAM" id="SSF55604">
    <property type="entry name" value="Glucose permease domain IIB"/>
    <property type="match status" value="1"/>
</dbReference>
<dbReference type="PANTHER" id="PTHR30175:SF1">
    <property type="entry name" value="PTS SYSTEM ARBUTIN-, CELLOBIOSE-, AND SALICIN-SPECIFIC EIIBC COMPONENT-RELATED"/>
    <property type="match status" value="1"/>
</dbReference>
<dbReference type="CDD" id="cd00210">
    <property type="entry name" value="PTS_IIA_glc"/>
    <property type="match status" value="1"/>
</dbReference>
<keyword evidence="6" id="KW-0598">Phosphotransferase system</keyword>
<keyword evidence="4 16" id="KW-0762">Sugar transport</keyword>
<protein>
    <submittedName>
        <fullName evidence="16">PTS glucose transporter subunit IIA</fullName>
    </submittedName>
</protein>
<evidence type="ECO:0000259" key="15">
    <source>
        <dbReference type="PROSITE" id="PS51103"/>
    </source>
</evidence>
<evidence type="ECO:0000256" key="6">
    <source>
        <dbReference type="ARBA" id="ARBA00022683"/>
    </source>
</evidence>
<dbReference type="InterPro" id="IPR050558">
    <property type="entry name" value="PTS_Sugar-Specific_Components"/>
</dbReference>
<dbReference type="AlphaFoldDB" id="A0A9Q4B3Y9"/>
<dbReference type="GO" id="GO:0090589">
    <property type="term" value="F:protein-phosphocysteine-trehalose phosphotransferase system transporter activity"/>
    <property type="evidence" value="ECO:0007669"/>
    <property type="project" value="TreeGrafter"/>
</dbReference>
<dbReference type="InterPro" id="IPR011297">
    <property type="entry name" value="PTS_IIABC_b_glu"/>
</dbReference>
<evidence type="ECO:0000313" key="16">
    <source>
        <dbReference type="EMBL" id="MCR6097899.1"/>
    </source>
</evidence>
<keyword evidence="7 12" id="KW-0812">Transmembrane</keyword>
<keyword evidence="10 12" id="KW-0472">Membrane</keyword>
<dbReference type="RefSeq" id="WP_257822278.1">
    <property type="nucleotide sequence ID" value="NZ_JABXYM010000001.1"/>
</dbReference>
<dbReference type="EMBL" id="JABXYM010000001">
    <property type="protein sequence ID" value="MCR6097899.1"/>
    <property type="molecule type" value="Genomic_DNA"/>
</dbReference>
<evidence type="ECO:0000256" key="7">
    <source>
        <dbReference type="ARBA" id="ARBA00022692"/>
    </source>
</evidence>
<dbReference type="InterPro" id="IPR001996">
    <property type="entry name" value="PTS_IIB_1"/>
</dbReference>
<evidence type="ECO:0000256" key="5">
    <source>
        <dbReference type="ARBA" id="ARBA00022679"/>
    </source>
</evidence>
<feature type="transmembrane region" description="Helical" evidence="12">
    <location>
        <begin position="422"/>
        <end position="443"/>
    </location>
</feature>
<dbReference type="GO" id="GO:0009401">
    <property type="term" value="P:phosphoenolpyruvate-dependent sugar phosphotransferase system"/>
    <property type="evidence" value="ECO:0007669"/>
    <property type="project" value="UniProtKB-KW"/>
</dbReference>
<accession>A0A9Q4B3Y9</accession>
<keyword evidence="9 12" id="KW-1133">Transmembrane helix</keyword>
<reference evidence="16" key="1">
    <citation type="submission" date="2020-06" db="EMBL/GenBank/DDBJ databases">
        <title>Insight into the genomes of haloalkaliphilic bacilli from Kenyan soda lakes.</title>
        <authorList>
            <person name="Mwirichia R."/>
            <person name="Villamizar G.C."/>
            <person name="Poehlein A."/>
            <person name="Mugweru J."/>
            <person name="Kipnyargis A."/>
            <person name="Kiplimo D."/>
            <person name="Orwa P."/>
            <person name="Daniel R."/>
        </authorList>
    </citation>
    <scope>NUCLEOTIDE SEQUENCE</scope>
    <source>
        <strain evidence="16">B1096_S55</strain>
    </source>
</reference>
<evidence type="ECO:0000256" key="1">
    <source>
        <dbReference type="ARBA" id="ARBA00004651"/>
    </source>
</evidence>
<dbReference type="GO" id="GO:0005886">
    <property type="term" value="C:plasma membrane"/>
    <property type="evidence" value="ECO:0007669"/>
    <property type="project" value="UniProtKB-SubCell"/>
</dbReference>
<feature type="domain" description="PTS EIIB type-1" evidence="14">
    <location>
        <begin position="4"/>
        <end position="86"/>
    </location>
</feature>
<evidence type="ECO:0000256" key="3">
    <source>
        <dbReference type="ARBA" id="ARBA00022475"/>
    </source>
</evidence>
<evidence type="ECO:0000256" key="2">
    <source>
        <dbReference type="ARBA" id="ARBA00022448"/>
    </source>
</evidence>
<dbReference type="GO" id="GO:0016301">
    <property type="term" value="F:kinase activity"/>
    <property type="evidence" value="ECO:0007669"/>
    <property type="project" value="UniProtKB-KW"/>
</dbReference>
<dbReference type="GO" id="GO:0015771">
    <property type="term" value="P:trehalose transport"/>
    <property type="evidence" value="ECO:0007669"/>
    <property type="project" value="TreeGrafter"/>
</dbReference>
<evidence type="ECO:0000256" key="12">
    <source>
        <dbReference type="SAM" id="Phobius"/>
    </source>
</evidence>
<dbReference type="CDD" id="cd00212">
    <property type="entry name" value="PTS_IIB_glc"/>
    <property type="match status" value="1"/>
</dbReference>
<sequence>MEHSQTAKEIIHLVGGEENIQSVIHCMTRLRFNLYDKEKVDRTKLEGVDGVLGTNLSGEQFQIIIGNDVPKVYKEIIANTNLKEESSNEKKDGKKNIISALFDVISGVFTPILPAIAGAGMIKGLLALADTFGWLSDTSQTYIILSALGDGAFYFLPLILAVSAARKFGSNPYIGAAIAAALLHPDLTALFAIGEPISFIGLPVTIATYSSTVIPILLAIWIASYVESWIDRVTHASLKLIVVPTLTLLIVVPVTLITVGPLGTILGDYLSVGINFLFENVGVLAMILLSGTFSVIIMTGMHYALMPIMINNITVGGFDYMIPAMFLANMGQAGAAFAVFLRSKNTKFKSLAMSTSVTALMGITEPAMYGVNVRLKKPFIAALIGGAAGGAFYGLTNVAAYILGGNAGLPGIPTFIGPDMNFGYALIGLAISFIVATVVAYLIGFEDVPQESSVTAPAEETGDKKTVSDLSGEGVVSPLTGEINPLSKVNDPTFSEGIMGQGLAIEPTEGIVVSPVSGKIVTLYRSLHAIGIKSDNGAEILIHVGIDTVQLNGKYFTKHIEEGAVVKPGDQLVSFDIEGIRSEGYELTTPIIITNSDSYEMITPIKTDGSIERGSDLMTLVAEGN</sequence>
<dbReference type="Proteomes" id="UP001057753">
    <property type="component" value="Unassembled WGS sequence"/>
</dbReference>
<dbReference type="PROSITE" id="PS51103">
    <property type="entry name" value="PTS_EIIC_TYPE_1"/>
    <property type="match status" value="1"/>
</dbReference>
<dbReference type="NCBIfam" id="TIGR01995">
    <property type="entry name" value="PTS-II-ABC-beta"/>
    <property type="match status" value="1"/>
</dbReference>
<feature type="transmembrane region" description="Helical" evidence="12">
    <location>
        <begin position="100"/>
        <end position="122"/>
    </location>
</feature>
<dbReference type="PROSITE" id="PS01035">
    <property type="entry name" value="PTS_EIIB_TYPE_1_CYS"/>
    <property type="match status" value="1"/>
</dbReference>
<dbReference type="InterPro" id="IPR013013">
    <property type="entry name" value="PTS_EIIC_1"/>
</dbReference>
<feature type="transmembrane region" description="Helical" evidence="12">
    <location>
        <begin position="206"/>
        <end position="226"/>
    </location>
</feature>
<dbReference type="FunFam" id="3.30.1360.60:FF:000001">
    <property type="entry name" value="PTS system glucose-specific IIBC component PtsG"/>
    <property type="match status" value="1"/>
</dbReference>
<keyword evidence="2" id="KW-0813">Transport</keyword>
<proteinExistence type="predicted"/>